<accession>A0A6M3ZPB0</accession>
<dbReference type="EMBL" id="CP008956">
    <property type="protein sequence ID" value="QJQ00251.1"/>
    <property type="molecule type" value="Genomic_DNA"/>
</dbReference>
<sequence length="66" mass="7075">MLNGSAEDAVPDEEVRVLLQQLERLGSILESLLETFEEAAIDSQARSALLARTAAAVALGKARKTH</sequence>
<evidence type="ECO:0000313" key="2">
    <source>
        <dbReference type="Proteomes" id="UP000501648"/>
    </source>
</evidence>
<name>A0A6M3ZPB0_9BURK</name>
<dbReference type="RefSeq" id="WP_017455194.1">
    <property type="nucleotide sequence ID" value="NZ_CP008956.1"/>
</dbReference>
<dbReference type="AlphaFoldDB" id="A0A6M3ZPB0"/>
<organism evidence="1 2">
    <name type="scientific">Herbaspirillum rubrisubalbicans Os34</name>
    <dbReference type="NCBI Taxonomy" id="1235827"/>
    <lineage>
        <taxon>Bacteria</taxon>
        <taxon>Pseudomonadati</taxon>
        <taxon>Pseudomonadota</taxon>
        <taxon>Betaproteobacteria</taxon>
        <taxon>Burkholderiales</taxon>
        <taxon>Oxalobacteraceae</taxon>
        <taxon>Herbaspirillum</taxon>
    </lineage>
</organism>
<evidence type="ECO:0000313" key="1">
    <source>
        <dbReference type="EMBL" id="QJQ00251.1"/>
    </source>
</evidence>
<dbReference type="Proteomes" id="UP000501648">
    <property type="component" value="Chromosome"/>
</dbReference>
<gene>
    <name evidence="1" type="ORF">C798_08415</name>
</gene>
<proteinExistence type="predicted"/>
<protein>
    <submittedName>
        <fullName evidence="1">Uncharacterized protein</fullName>
    </submittedName>
</protein>
<reference evidence="1 2" key="1">
    <citation type="journal article" date="2012" name="J. Bacteriol.">
        <title>Genome sequence of the pathogenic Herbaspirillum seropedicae strain Os34, isolated from rice roots.</title>
        <authorList>
            <person name="Ye W."/>
            <person name="Ye S."/>
            <person name="Liu J."/>
            <person name="Chang S."/>
            <person name="Chen M."/>
            <person name="Zhu B."/>
            <person name="Guo L."/>
            <person name="An Q."/>
        </authorList>
    </citation>
    <scope>NUCLEOTIDE SEQUENCE [LARGE SCALE GENOMIC DNA]</scope>
    <source>
        <strain evidence="1 2">Os34</strain>
    </source>
</reference>